<sequence>STPGSVTERVKRAASQSTPCCASPASPTVIPGLPVCRSLIASSSQPGWTV</sequence>
<accession>A0AAQ4FD86</accession>
<gene>
    <name evidence="1" type="ORF">V5799_008445</name>
</gene>
<comment type="caution">
    <text evidence="1">The sequence shown here is derived from an EMBL/GenBank/DDBJ whole genome shotgun (WGS) entry which is preliminary data.</text>
</comment>
<name>A0AAQ4FD86_AMBAM</name>
<keyword evidence="2" id="KW-1185">Reference proteome</keyword>
<proteinExistence type="predicted"/>
<dbReference type="Proteomes" id="UP001321473">
    <property type="component" value="Unassembled WGS sequence"/>
</dbReference>
<evidence type="ECO:0000313" key="2">
    <source>
        <dbReference type="Proteomes" id="UP001321473"/>
    </source>
</evidence>
<feature type="non-terminal residue" evidence="1">
    <location>
        <position position="1"/>
    </location>
</feature>
<evidence type="ECO:0000313" key="1">
    <source>
        <dbReference type="EMBL" id="KAK8785187.1"/>
    </source>
</evidence>
<organism evidence="1 2">
    <name type="scientific">Amblyomma americanum</name>
    <name type="common">Lone star tick</name>
    <dbReference type="NCBI Taxonomy" id="6943"/>
    <lineage>
        <taxon>Eukaryota</taxon>
        <taxon>Metazoa</taxon>
        <taxon>Ecdysozoa</taxon>
        <taxon>Arthropoda</taxon>
        <taxon>Chelicerata</taxon>
        <taxon>Arachnida</taxon>
        <taxon>Acari</taxon>
        <taxon>Parasitiformes</taxon>
        <taxon>Ixodida</taxon>
        <taxon>Ixodoidea</taxon>
        <taxon>Ixodidae</taxon>
        <taxon>Amblyomminae</taxon>
        <taxon>Amblyomma</taxon>
    </lineage>
</organism>
<dbReference type="EMBL" id="JARKHS020003830">
    <property type="protein sequence ID" value="KAK8785187.1"/>
    <property type="molecule type" value="Genomic_DNA"/>
</dbReference>
<protein>
    <submittedName>
        <fullName evidence="1">Uncharacterized protein</fullName>
    </submittedName>
</protein>
<dbReference type="AlphaFoldDB" id="A0AAQ4FD86"/>
<reference evidence="1 2" key="1">
    <citation type="journal article" date="2023" name="Arcadia Sci">
        <title>De novo assembly of a long-read Amblyomma americanum tick genome.</title>
        <authorList>
            <person name="Chou S."/>
            <person name="Poskanzer K.E."/>
            <person name="Rollins M."/>
            <person name="Thuy-Boun P.S."/>
        </authorList>
    </citation>
    <scope>NUCLEOTIDE SEQUENCE [LARGE SCALE GENOMIC DNA]</scope>
    <source>
        <strain evidence="1">F_SG_1</strain>
        <tissue evidence="1">Salivary glands</tissue>
    </source>
</reference>